<comment type="caution">
    <text evidence="1">The sequence shown here is derived from an EMBL/GenBank/DDBJ whole genome shotgun (WGS) entry which is preliminary data.</text>
</comment>
<proteinExistence type="predicted"/>
<evidence type="ECO:0008006" key="3">
    <source>
        <dbReference type="Google" id="ProtNLM"/>
    </source>
</evidence>
<accession>A0A7J8PQE1</accession>
<name>A0A7J8PQE1_GOSRA</name>
<dbReference type="AlphaFoldDB" id="A0A7J8PQE1"/>
<dbReference type="Proteomes" id="UP000593578">
    <property type="component" value="Unassembled WGS sequence"/>
</dbReference>
<sequence>MAGDEISLLAKDLVQLTVKNSLSIWKTRRKFEIQVVRQNLFQISFEDEDDLKTIMDGRLCGRVGHAVKDCIEIPNLGEEKLEEDFPYSLVLKVESNLVGVDTSEVKYKKDTTRNKMPIAIHHGKEILYKTKVDSRRMERVRKSCGFTDGFDVEV</sequence>
<dbReference type="EMBL" id="JABEZZ010000007">
    <property type="protein sequence ID" value="MBA0591210.1"/>
    <property type="molecule type" value="Genomic_DNA"/>
</dbReference>
<organism evidence="1 2">
    <name type="scientific">Gossypium raimondii</name>
    <name type="common">Peruvian cotton</name>
    <name type="synonym">Gossypium klotzschianum subsp. raimondii</name>
    <dbReference type="NCBI Taxonomy" id="29730"/>
    <lineage>
        <taxon>Eukaryota</taxon>
        <taxon>Viridiplantae</taxon>
        <taxon>Streptophyta</taxon>
        <taxon>Embryophyta</taxon>
        <taxon>Tracheophyta</taxon>
        <taxon>Spermatophyta</taxon>
        <taxon>Magnoliopsida</taxon>
        <taxon>eudicotyledons</taxon>
        <taxon>Gunneridae</taxon>
        <taxon>Pentapetalae</taxon>
        <taxon>rosids</taxon>
        <taxon>malvids</taxon>
        <taxon>Malvales</taxon>
        <taxon>Malvaceae</taxon>
        <taxon>Malvoideae</taxon>
        <taxon>Gossypium</taxon>
    </lineage>
</organism>
<protein>
    <recommendedName>
        <fullName evidence="3">DUF4283 domain-containing protein</fullName>
    </recommendedName>
</protein>
<evidence type="ECO:0000313" key="2">
    <source>
        <dbReference type="Proteomes" id="UP000593578"/>
    </source>
</evidence>
<gene>
    <name evidence="1" type="ORF">Gorai_019893</name>
</gene>
<evidence type="ECO:0000313" key="1">
    <source>
        <dbReference type="EMBL" id="MBA0591210.1"/>
    </source>
</evidence>
<feature type="non-terminal residue" evidence="1">
    <location>
        <position position="1"/>
    </location>
</feature>
<reference evidence="1 2" key="1">
    <citation type="journal article" date="2019" name="Genome Biol. Evol.">
        <title>Insights into the evolution of the New World diploid cottons (Gossypium, subgenus Houzingenia) based on genome sequencing.</title>
        <authorList>
            <person name="Grover C.E."/>
            <person name="Arick M.A. 2nd"/>
            <person name="Thrash A."/>
            <person name="Conover J.L."/>
            <person name="Sanders W.S."/>
            <person name="Peterson D.G."/>
            <person name="Frelichowski J.E."/>
            <person name="Scheffler J.A."/>
            <person name="Scheffler B.E."/>
            <person name="Wendel J.F."/>
        </authorList>
    </citation>
    <scope>NUCLEOTIDE SEQUENCE [LARGE SCALE GENOMIC DNA]</scope>
    <source>
        <strain evidence="1">8</strain>
        <tissue evidence="1">Leaf</tissue>
    </source>
</reference>